<dbReference type="Pfam" id="PF13377">
    <property type="entry name" value="Peripla_BP_3"/>
    <property type="match status" value="1"/>
</dbReference>
<reference evidence="6 7" key="1">
    <citation type="journal article" date="2013" name="Antonie Van Leeuwenhoek">
        <title>Dongia rigui sp. nov., isolated from freshwater of a large wetland in Korea.</title>
        <authorList>
            <person name="Baik K.S."/>
            <person name="Hwang Y.M."/>
            <person name="Choi J.S."/>
            <person name="Kwon J."/>
            <person name="Seong C.N."/>
        </authorList>
    </citation>
    <scope>NUCLEOTIDE SEQUENCE [LARGE SCALE GENOMIC DNA]</scope>
    <source>
        <strain evidence="6 7">04SU4-P</strain>
    </source>
</reference>
<keyword evidence="1" id="KW-0678">Repressor</keyword>
<dbReference type="CDD" id="cd06267">
    <property type="entry name" value="PBP1_LacI_sugar_binding-like"/>
    <property type="match status" value="1"/>
</dbReference>
<feature type="domain" description="HTH lacI-type" evidence="5">
    <location>
        <begin position="2"/>
        <end position="56"/>
    </location>
</feature>
<dbReference type="InterPro" id="IPR010982">
    <property type="entry name" value="Lambda_DNA-bd_dom_sf"/>
</dbReference>
<dbReference type="SUPFAM" id="SSF47413">
    <property type="entry name" value="lambda repressor-like DNA-binding domains"/>
    <property type="match status" value="1"/>
</dbReference>
<evidence type="ECO:0000259" key="5">
    <source>
        <dbReference type="PROSITE" id="PS50932"/>
    </source>
</evidence>
<dbReference type="PROSITE" id="PS50932">
    <property type="entry name" value="HTH_LACI_2"/>
    <property type="match status" value="1"/>
</dbReference>
<keyword evidence="7" id="KW-1185">Reference proteome</keyword>
<dbReference type="Proteomes" id="UP001271769">
    <property type="component" value="Unassembled WGS sequence"/>
</dbReference>
<dbReference type="Gene3D" id="1.10.260.40">
    <property type="entry name" value="lambda repressor-like DNA-binding domains"/>
    <property type="match status" value="1"/>
</dbReference>
<evidence type="ECO:0000256" key="2">
    <source>
        <dbReference type="ARBA" id="ARBA00023015"/>
    </source>
</evidence>
<dbReference type="SMART" id="SM00354">
    <property type="entry name" value="HTH_LACI"/>
    <property type="match status" value="1"/>
</dbReference>
<dbReference type="InterPro" id="IPR000843">
    <property type="entry name" value="HTH_LacI"/>
</dbReference>
<keyword evidence="4" id="KW-0804">Transcription</keyword>
<dbReference type="RefSeq" id="WP_320500083.1">
    <property type="nucleotide sequence ID" value="NZ_JAXCLX010000001.1"/>
</dbReference>
<organism evidence="6 7">
    <name type="scientific">Dongia rigui</name>
    <dbReference type="NCBI Taxonomy" id="940149"/>
    <lineage>
        <taxon>Bacteria</taxon>
        <taxon>Pseudomonadati</taxon>
        <taxon>Pseudomonadota</taxon>
        <taxon>Alphaproteobacteria</taxon>
        <taxon>Rhodospirillales</taxon>
        <taxon>Dongiaceae</taxon>
        <taxon>Dongia</taxon>
    </lineage>
</organism>
<evidence type="ECO:0000256" key="4">
    <source>
        <dbReference type="ARBA" id="ARBA00023163"/>
    </source>
</evidence>
<dbReference type="Gene3D" id="3.40.50.2300">
    <property type="match status" value="2"/>
</dbReference>
<dbReference type="Pfam" id="PF00356">
    <property type="entry name" value="LacI"/>
    <property type="match status" value="1"/>
</dbReference>
<dbReference type="SUPFAM" id="SSF53822">
    <property type="entry name" value="Periplasmic binding protein-like I"/>
    <property type="match status" value="1"/>
</dbReference>
<gene>
    <name evidence="6" type="ORF">SMD31_06955</name>
</gene>
<dbReference type="PANTHER" id="PTHR30146">
    <property type="entry name" value="LACI-RELATED TRANSCRIPTIONAL REPRESSOR"/>
    <property type="match status" value="1"/>
</dbReference>
<dbReference type="InterPro" id="IPR046335">
    <property type="entry name" value="LacI/GalR-like_sensor"/>
</dbReference>
<dbReference type="GO" id="GO:0003677">
    <property type="term" value="F:DNA binding"/>
    <property type="evidence" value="ECO:0007669"/>
    <property type="project" value="UniProtKB-KW"/>
</dbReference>
<name>A0ABU5DY70_9PROT</name>
<proteinExistence type="predicted"/>
<comment type="caution">
    <text evidence="6">The sequence shown here is derived from an EMBL/GenBank/DDBJ whole genome shotgun (WGS) entry which is preliminary data.</text>
</comment>
<sequence length="333" mass="36327">MATMRDVAQEAGVSVATVSASLSGRRFVSPELKARITQAISSLGYRPDAVARSLRTGSTDLLGLVIPDISNPFFTEFVREVELMAKAYGYATILGDSGYDVATERKMLDLMRQQRVDGVVLCPAGGRDDYPFDDWPENFPLVVVDNAWNDTPFDTVALDNAGAGLAITQHIMGLGHAEIAIIAGPRGNFASDDRLNGFLQALRKGGLNAPADFIRHADFREAGGYDAANALLDLPRRPSAIFVANNNMLIGVMRALHDRRLNVPDDISVASIDDFPWAGAFRPGLTVARQPVAAFAQHALRLIRKRLAEEEETAREQVKLAAELVIRESVRKR</sequence>
<accession>A0ABU5DY70</accession>
<dbReference type="EMBL" id="JAXCLX010000001">
    <property type="protein sequence ID" value="MDY0871653.1"/>
    <property type="molecule type" value="Genomic_DNA"/>
</dbReference>
<protein>
    <submittedName>
        <fullName evidence="6">LacI family DNA-binding transcriptional regulator</fullName>
    </submittedName>
</protein>
<evidence type="ECO:0000256" key="3">
    <source>
        <dbReference type="ARBA" id="ARBA00023125"/>
    </source>
</evidence>
<keyword evidence="2" id="KW-0805">Transcription regulation</keyword>
<evidence type="ECO:0000313" key="7">
    <source>
        <dbReference type="Proteomes" id="UP001271769"/>
    </source>
</evidence>
<dbReference type="InterPro" id="IPR028082">
    <property type="entry name" value="Peripla_BP_I"/>
</dbReference>
<evidence type="ECO:0000313" key="6">
    <source>
        <dbReference type="EMBL" id="MDY0871653.1"/>
    </source>
</evidence>
<evidence type="ECO:0000256" key="1">
    <source>
        <dbReference type="ARBA" id="ARBA00022491"/>
    </source>
</evidence>
<keyword evidence="3 6" id="KW-0238">DNA-binding</keyword>
<dbReference type="CDD" id="cd01392">
    <property type="entry name" value="HTH_LacI"/>
    <property type="match status" value="1"/>
</dbReference>
<dbReference type="PANTHER" id="PTHR30146:SF148">
    <property type="entry name" value="HTH-TYPE TRANSCRIPTIONAL REPRESSOR PURR-RELATED"/>
    <property type="match status" value="1"/>
</dbReference>